<dbReference type="EMBL" id="CP048409">
    <property type="protein sequence ID" value="QIA06437.1"/>
    <property type="molecule type" value="Genomic_DNA"/>
</dbReference>
<dbReference type="KEGG" id="drc:G0Q07_01245"/>
<protein>
    <recommendedName>
        <fullName evidence="3">DUF2158 domain-containing protein</fullName>
    </recommendedName>
</protein>
<evidence type="ECO:0008006" key="3">
    <source>
        <dbReference type="Google" id="ProtNLM"/>
    </source>
</evidence>
<accession>A0A6C0R8N7</accession>
<sequence>MSLRELKKIEVENSEHDFKYQLGDVVYMKNDLEFKFPMIIQDFIPDESCCSDYEVSWMDKQGSQKYTGMPEECLIIKPE</sequence>
<proteinExistence type="predicted"/>
<reference evidence="1 2" key="1">
    <citation type="submission" date="2020-02" db="EMBL/GenBank/DDBJ databases">
        <title>Genome sequencing for Draconibacterium sp. strain M1.</title>
        <authorList>
            <person name="Park S.-J."/>
        </authorList>
    </citation>
    <scope>NUCLEOTIDE SEQUENCE [LARGE SCALE GENOMIC DNA]</scope>
    <source>
        <strain evidence="1 2">M1</strain>
    </source>
</reference>
<evidence type="ECO:0000313" key="2">
    <source>
        <dbReference type="Proteomes" id="UP000474630"/>
    </source>
</evidence>
<dbReference type="Proteomes" id="UP000474630">
    <property type="component" value="Chromosome"/>
</dbReference>
<evidence type="ECO:0000313" key="1">
    <source>
        <dbReference type="EMBL" id="QIA06437.1"/>
    </source>
</evidence>
<dbReference type="AlphaFoldDB" id="A0A6C0R8N7"/>
<organism evidence="1 2">
    <name type="scientific">Draconibacterium halophilum</name>
    <dbReference type="NCBI Taxonomy" id="2706887"/>
    <lineage>
        <taxon>Bacteria</taxon>
        <taxon>Pseudomonadati</taxon>
        <taxon>Bacteroidota</taxon>
        <taxon>Bacteroidia</taxon>
        <taxon>Marinilabiliales</taxon>
        <taxon>Prolixibacteraceae</taxon>
        <taxon>Draconibacterium</taxon>
    </lineage>
</organism>
<dbReference type="RefSeq" id="WP_163344370.1">
    <property type="nucleotide sequence ID" value="NZ_CP048409.1"/>
</dbReference>
<gene>
    <name evidence="1" type="ORF">G0Q07_01245</name>
</gene>
<keyword evidence="2" id="KW-1185">Reference proteome</keyword>
<name>A0A6C0R8N7_9BACT</name>